<dbReference type="AlphaFoldDB" id="F9GC05"/>
<dbReference type="Gene3D" id="3.40.50.1820">
    <property type="entry name" value="alpha/beta hydrolase"/>
    <property type="match status" value="1"/>
</dbReference>
<sequence length="82" mass="8851">KALLEQPVITVPAVTLDGLADGNFPPTNGSSSAKYFCGPRVHHQVPDAGHNLPQEKPQVFVDAIVELLLFKIDLFITIDTGQ</sequence>
<proteinExistence type="predicted"/>
<dbReference type="InterPro" id="IPR029058">
    <property type="entry name" value="AB_hydrolase_fold"/>
</dbReference>
<protein>
    <submittedName>
        <fullName evidence="1">Uncharacterized protein</fullName>
    </submittedName>
</protein>
<reference evidence="1" key="1">
    <citation type="journal article" date="2012" name="Mol. Plant Microbe Interact.">
        <title>A highly conserved effector in Fusarium oxysporum is required for full virulence on Arabidopsis.</title>
        <authorList>
            <person name="Thatcher L.F."/>
            <person name="Gardiner D.M."/>
            <person name="Kazan K."/>
            <person name="Manners J."/>
        </authorList>
    </citation>
    <scope>NUCLEOTIDE SEQUENCE [LARGE SCALE GENOMIC DNA]</scope>
    <source>
        <strain evidence="1">Fo5176</strain>
    </source>
</reference>
<gene>
    <name evidence="1" type="ORF">FOXB_16188</name>
</gene>
<evidence type="ECO:0000313" key="1">
    <source>
        <dbReference type="EMBL" id="EGU73301.1"/>
    </source>
</evidence>
<dbReference type="EMBL" id="AFQF01004767">
    <property type="protein sequence ID" value="EGU73301.1"/>
    <property type="molecule type" value="Genomic_DNA"/>
</dbReference>
<name>F9GC05_FUSOF</name>
<dbReference type="SUPFAM" id="SSF53474">
    <property type="entry name" value="alpha/beta-Hydrolases"/>
    <property type="match status" value="1"/>
</dbReference>
<accession>F9GC05</accession>
<comment type="caution">
    <text evidence="1">The sequence shown here is derived from an EMBL/GenBank/DDBJ whole genome shotgun (WGS) entry which is preliminary data.</text>
</comment>
<feature type="non-terminal residue" evidence="1">
    <location>
        <position position="1"/>
    </location>
</feature>
<dbReference type="STRING" id="660025.F9GC05"/>
<organism evidence="1">
    <name type="scientific">Fusarium oxysporum (strain Fo5176)</name>
    <name type="common">Fusarium vascular wilt</name>
    <dbReference type="NCBI Taxonomy" id="660025"/>
    <lineage>
        <taxon>Eukaryota</taxon>
        <taxon>Fungi</taxon>
        <taxon>Dikarya</taxon>
        <taxon>Ascomycota</taxon>
        <taxon>Pezizomycotina</taxon>
        <taxon>Sordariomycetes</taxon>
        <taxon>Hypocreomycetidae</taxon>
        <taxon>Hypocreales</taxon>
        <taxon>Nectriaceae</taxon>
        <taxon>Fusarium</taxon>
        <taxon>Fusarium oxysporum species complex</taxon>
    </lineage>
</organism>